<dbReference type="Gene3D" id="3.90.420.10">
    <property type="entry name" value="Oxidoreductase, molybdopterin-binding domain"/>
    <property type="match status" value="1"/>
</dbReference>
<dbReference type="Proteomes" id="UP000186894">
    <property type="component" value="Unassembled WGS sequence"/>
</dbReference>
<keyword evidence="4" id="KW-1185">Reference proteome</keyword>
<dbReference type="Pfam" id="PF00174">
    <property type="entry name" value="Oxidored_molyb"/>
    <property type="match status" value="1"/>
</dbReference>
<dbReference type="AlphaFoldDB" id="A0A1Q8ZSJ2"/>
<evidence type="ECO:0000313" key="3">
    <source>
        <dbReference type="EMBL" id="OLP45049.1"/>
    </source>
</evidence>
<reference evidence="3 4" key="1">
    <citation type="submission" date="2016-09" db="EMBL/GenBank/DDBJ databases">
        <title>Rhizobium oryziradicis sp. nov., isolated from the root of rice.</title>
        <authorList>
            <person name="Zhao J."/>
            <person name="Zhang X."/>
        </authorList>
    </citation>
    <scope>NUCLEOTIDE SEQUENCE [LARGE SCALE GENOMIC DNA]</scope>
    <source>
        <strain evidence="3 4">N19</strain>
    </source>
</reference>
<dbReference type="STRING" id="1867956.BJF95_16955"/>
<sequence length="166" mass="18446">MQITRRTLNVGLLGAAGLFLTGPAHSETKPILSINGLISKNTVDGTATFDRDSLEALGMVAFETTCPWYTGSVKFEGPLMSSVLDHVGATGKTLIVQALNDYTTEIPMEDFTRFRVILAMKRNGEYMPVRDKGPLFIVYPYDSDPELQSQLYYKRSAWQVAKMTVK</sequence>
<feature type="domain" description="Oxidoreductase molybdopterin-binding" evidence="2">
    <location>
        <begin position="64"/>
        <end position="140"/>
    </location>
</feature>
<gene>
    <name evidence="3" type="ORF">BJF95_16955</name>
</gene>
<keyword evidence="1" id="KW-0732">Signal</keyword>
<comment type="caution">
    <text evidence="3">The sequence shown here is derived from an EMBL/GenBank/DDBJ whole genome shotgun (WGS) entry which is preliminary data.</text>
</comment>
<protein>
    <submittedName>
        <fullName evidence="3">Oxidoreductase</fullName>
    </submittedName>
</protein>
<feature type="signal peptide" evidence="1">
    <location>
        <begin position="1"/>
        <end position="26"/>
    </location>
</feature>
<dbReference type="SUPFAM" id="SSF56524">
    <property type="entry name" value="Oxidoreductase molybdopterin-binding domain"/>
    <property type="match status" value="1"/>
</dbReference>
<dbReference type="RefSeq" id="WP_075638961.1">
    <property type="nucleotide sequence ID" value="NZ_MKIM01000025.1"/>
</dbReference>
<feature type="chain" id="PRO_5010257931" evidence="1">
    <location>
        <begin position="27"/>
        <end position="166"/>
    </location>
</feature>
<accession>A0A1Q8ZSJ2</accession>
<dbReference type="InterPro" id="IPR000572">
    <property type="entry name" value="OxRdtase_Mopterin-bd_dom"/>
</dbReference>
<dbReference type="InterPro" id="IPR036374">
    <property type="entry name" value="OxRdtase_Mopterin-bd_sf"/>
</dbReference>
<organism evidence="3 4">
    <name type="scientific">Rhizobium oryziradicis</name>
    <dbReference type="NCBI Taxonomy" id="1867956"/>
    <lineage>
        <taxon>Bacteria</taxon>
        <taxon>Pseudomonadati</taxon>
        <taxon>Pseudomonadota</taxon>
        <taxon>Alphaproteobacteria</taxon>
        <taxon>Hyphomicrobiales</taxon>
        <taxon>Rhizobiaceae</taxon>
        <taxon>Rhizobium/Agrobacterium group</taxon>
        <taxon>Rhizobium</taxon>
    </lineage>
</organism>
<dbReference type="OrthoDB" id="9798763at2"/>
<evidence type="ECO:0000256" key="1">
    <source>
        <dbReference type="SAM" id="SignalP"/>
    </source>
</evidence>
<evidence type="ECO:0000313" key="4">
    <source>
        <dbReference type="Proteomes" id="UP000186894"/>
    </source>
</evidence>
<proteinExistence type="predicted"/>
<evidence type="ECO:0000259" key="2">
    <source>
        <dbReference type="Pfam" id="PF00174"/>
    </source>
</evidence>
<dbReference type="EMBL" id="MKIM01000025">
    <property type="protein sequence ID" value="OLP45049.1"/>
    <property type="molecule type" value="Genomic_DNA"/>
</dbReference>
<name>A0A1Q8ZSJ2_9HYPH</name>